<organism evidence="1 2">
    <name type="scientific">Anopheles christyi</name>
    <dbReference type="NCBI Taxonomy" id="43041"/>
    <lineage>
        <taxon>Eukaryota</taxon>
        <taxon>Metazoa</taxon>
        <taxon>Ecdysozoa</taxon>
        <taxon>Arthropoda</taxon>
        <taxon>Hexapoda</taxon>
        <taxon>Insecta</taxon>
        <taxon>Pterygota</taxon>
        <taxon>Neoptera</taxon>
        <taxon>Endopterygota</taxon>
        <taxon>Diptera</taxon>
        <taxon>Nematocera</taxon>
        <taxon>Culicoidea</taxon>
        <taxon>Culicidae</taxon>
        <taxon>Anophelinae</taxon>
        <taxon>Anopheles</taxon>
    </lineage>
</organism>
<dbReference type="VEuPathDB" id="VectorBase:ACHR014449"/>
<protein>
    <submittedName>
        <fullName evidence="1">Uncharacterized protein</fullName>
    </submittedName>
</protein>
<sequence>MDNARRSVRFHFERTGIDHPRKVLLAFTLAQIQQLSHTLQIDACVVVGYDSHVMLDQPVLQLRPTLFAVAGLLVEDVERVQFGTVHRAEGVEIDQLLAHEQT</sequence>
<evidence type="ECO:0000313" key="2">
    <source>
        <dbReference type="Proteomes" id="UP000075881"/>
    </source>
</evidence>
<keyword evidence="2" id="KW-1185">Reference proteome</keyword>
<proteinExistence type="predicted"/>
<dbReference type="Proteomes" id="UP000075881">
    <property type="component" value="Unassembled WGS sequence"/>
</dbReference>
<accession>A0A182KJ46</accession>
<reference evidence="2" key="1">
    <citation type="submission" date="2013-03" db="EMBL/GenBank/DDBJ databases">
        <title>The Genome Sequence of Anopheles christyi ACHKN1017.</title>
        <authorList>
            <consortium name="The Broad Institute Genomics Platform"/>
            <person name="Neafsey D.E."/>
            <person name="Besansky N."/>
            <person name="Walker B."/>
            <person name="Young S.K."/>
            <person name="Zeng Q."/>
            <person name="Gargeya S."/>
            <person name="Fitzgerald M."/>
            <person name="Haas B."/>
            <person name="Abouelleil A."/>
            <person name="Allen A.W."/>
            <person name="Alvarado L."/>
            <person name="Arachchi H.M."/>
            <person name="Berlin A.M."/>
            <person name="Chapman S.B."/>
            <person name="Gainer-Dewar J."/>
            <person name="Goldberg J."/>
            <person name="Griggs A."/>
            <person name="Gujja S."/>
            <person name="Hansen M."/>
            <person name="Howarth C."/>
            <person name="Imamovic A."/>
            <person name="Ireland A."/>
            <person name="Larimer J."/>
            <person name="McCowan C."/>
            <person name="Murphy C."/>
            <person name="Pearson M."/>
            <person name="Poon T.W."/>
            <person name="Priest M."/>
            <person name="Roberts A."/>
            <person name="Saif S."/>
            <person name="Shea T."/>
            <person name="Sisk P."/>
            <person name="Sykes S."/>
            <person name="Wortman J."/>
            <person name="Nusbaum C."/>
            <person name="Birren B."/>
        </authorList>
    </citation>
    <scope>NUCLEOTIDE SEQUENCE [LARGE SCALE GENOMIC DNA]</scope>
    <source>
        <strain evidence="2">ACHKN1017</strain>
    </source>
</reference>
<dbReference type="EnsemblMetazoa" id="ACHR014449-RA">
    <property type="protein sequence ID" value="ACHR014449-PA"/>
    <property type="gene ID" value="ACHR014449"/>
</dbReference>
<reference evidence="1" key="2">
    <citation type="submission" date="2020-05" db="UniProtKB">
        <authorList>
            <consortium name="EnsemblMetazoa"/>
        </authorList>
    </citation>
    <scope>IDENTIFICATION</scope>
    <source>
        <strain evidence="1">ACHKN1017</strain>
    </source>
</reference>
<dbReference type="AlphaFoldDB" id="A0A182KJ46"/>
<name>A0A182KJ46_9DIPT</name>
<evidence type="ECO:0000313" key="1">
    <source>
        <dbReference type="EnsemblMetazoa" id="ACHR014449-PA"/>
    </source>
</evidence>